<dbReference type="RefSeq" id="WP_135686038.1">
    <property type="nucleotide sequence ID" value="NZ_RQEQ01000034.1"/>
</dbReference>
<dbReference type="InterPro" id="IPR025979">
    <property type="entry name" value="ChrR-like_cupin_dom"/>
</dbReference>
<evidence type="ECO:0000313" key="2">
    <source>
        <dbReference type="EMBL" id="TGM11063.1"/>
    </source>
</evidence>
<dbReference type="Gene3D" id="2.60.120.10">
    <property type="entry name" value="Jelly Rolls"/>
    <property type="match status" value="1"/>
</dbReference>
<name>A0ABY2MXN2_9LEPT</name>
<sequence>MNEERYRDATETWETIVFPKEVFERSPLEASLEDIFHRFGIASLSEVKPDSSVKKRILSKVLNKENEDADFLFIRKSDSPWKKSAFPGVEYKILNKDNHRNTITLLIRMEAGAVFPGHSHGSAEDCLLISGDLHIAGTVLKAGDFHRANAGSLHKKFSTSAGAEFLIVSGTSDFAESEKYFSKI</sequence>
<dbReference type="InterPro" id="IPR011051">
    <property type="entry name" value="RmlC_Cupin_sf"/>
</dbReference>
<dbReference type="Proteomes" id="UP000297422">
    <property type="component" value="Unassembled WGS sequence"/>
</dbReference>
<evidence type="ECO:0000259" key="1">
    <source>
        <dbReference type="Pfam" id="PF12973"/>
    </source>
</evidence>
<evidence type="ECO:0000313" key="3">
    <source>
        <dbReference type="Proteomes" id="UP000297422"/>
    </source>
</evidence>
<gene>
    <name evidence="2" type="ORF">EHQ90_17100</name>
</gene>
<dbReference type="EMBL" id="RQGT01000099">
    <property type="protein sequence ID" value="TGM11063.1"/>
    <property type="molecule type" value="Genomic_DNA"/>
</dbReference>
<protein>
    <recommendedName>
        <fullName evidence="1">ChrR-like cupin domain-containing protein</fullName>
    </recommendedName>
</protein>
<feature type="domain" description="ChrR-like cupin" evidence="1">
    <location>
        <begin position="73"/>
        <end position="167"/>
    </location>
</feature>
<proteinExistence type="predicted"/>
<organism evidence="2 3">
    <name type="scientific">Leptospira stimsonii</name>
    <dbReference type="NCBI Taxonomy" id="2202203"/>
    <lineage>
        <taxon>Bacteria</taxon>
        <taxon>Pseudomonadati</taxon>
        <taxon>Spirochaetota</taxon>
        <taxon>Spirochaetia</taxon>
        <taxon>Leptospirales</taxon>
        <taxon>Leptospiraceae</taxon>
        <taxon>Leptospira</taxon>
    </lineage>
</organism>
<accession>A0ABY2MXN2</accession>
<dbReference type="InterPro" id="IPR014710">
    <property type="entry name" value="RmlC-like_jellyroll"/>
</dbReference>
<comment type="caution">
    <text evidence="2">The sequence shown here is derived from an EMBL/GenBank/DDBJ whole genome shotgun (WGS) entry which is preliminary data.</text>
</comment>
<dbReference type="Pfam" id="PF12973">
    <property type="entry name" value="Cupin_7"/>
    <property type="match status" value="1"/>
</dbReference>
<dbReference type="SUPFAM" id="SSF51182">
    <property type="entry name" value="RmlC-like cupins"/>
    <property type="match status" value="1"/>
</dbReference>
<reference evidence="3" key="1">
    <citation type="journal article" date="2019" name="PLoS Negl. Trop. Dis.">
        <title>Revisiting the worldwide diversity of Leptospira species in the environment.</title>
        <authorList>
            <person name="Vincent A.T."/>
            <person name="Schiettekatte O."/>
            <person name="Bourhy P."/>
            <person name="Veyrier F.J."/>
            <person name="Picardeau M."/>
        </authorList>
    </citation>
    <scope>NUCLEOTIDE SEQUENCE [LARGE SCALE GENOMIC DNA]</scope>
    <source>
        <strain evidence="3">201702407</strain>
    </source>
</reference>
<keyword evidence="3" id="KW-1185">Reference proteome</keyword>